<feature type="compositionally biased region" description="Polar residues" evidence="1">
    <location>
        <begin position="1"/>
        <end position="17"/>
    </location>
</feature>
<proteinExistence type="predicted"/>
<name>A0ABQ4ANM3_9ACTN</name>
<keyword evidence="2" id="KW-1133">Transmembrane helix</keyword>
<feature type="transmembrane region" description="Helical" evidence="2">
    <location>
        <begin position="251"/>
        <end position="270"/>
    </location>
</feature>
<feature type="transmembrane region" description="Helical" evidence="2">
    <location>
        <begin position="169"/>
        <end position="189"/>
    </location>
</feature>
<keyword evidence="2" id="KW-0812">Transmembrane</keyword>
<evidence type="ECO:0000256" key="1">
    <source>
        <dbReference type="SAM" id="MobiDB-lite"/>
    </source>
</evidence>
<feature type="transmembrane region" description="Helical" evidence="2">
    <location>
        <begin position="209"/>
        <end position="231"/>
    </location>
</feature>
<feature type="region of interest" description="Disordered" evidence="1">
    <location>
        <begin position="1"/>
        <end position="28"/>
    </location>
</feature>
<evidence type="ECO:0000256" key="2">
    <source>
        <dbReference type="SAM" id="Phobius"/>
    </source>
</evidence>
<feature type="transmembrane region" description="Helical" evidence="2">
    <location>
        <begin position="133"/>
        <end position="149"/>
    </location>
</feature>
<dbReference type="Proteomes" id="UP000631312">
    <property type="component" value="Unassembled WGS sequence"/>
</dbReference>
<accession>A0ABQ4ANM3</accession>
<dbReference type="EMBL" id="BOMP01000096">
    <property type="protein sequence ID" value="GIE42603.1"/>
    <property type="molecule type" value="Genomic_DNA"/>
</dbReference>
<comment type="caution">
    <text evidence="3">The sequence shown here is derived from an EMBL/GenBank/DDBJ whole genome shotgun (WGS) entry which is preliminary data.</text>
</comment>
<evidence type="ECO:0000313" key="4">
    <source>
        <dbReference type="Proteomes" id="UP000631312"/>
    </source>
</evidence>
<keyword evidence="4" id="KW-1185">Reference proteome</keyword>
<organism evidence="3 4">
    <name type="scientific">Actinoplanes lobatus</name>
    <dbReference type="NCBI Taxonomy" id="113568"/>
    <lineage>
        <taxon>Bacteria</taxon>
        <taxon>Bacillati</taxon>
        <taxon>Actinomycetota</taxon>
        <taxon>Actinomycetes</taxon>
        <taxon>Micromonosporales</taxon>
        <taxon>Micromonosporaceae</taxon>
        <taxon>Actinoplanes</taxon>
    </lineage>
</organism>
<keyword evidence="2" id="KW-0472">Membrane</keyword>
<gene>
    <name evidence="3" type="ORF">Alo02nite_55010</name>
</gene>
<reference evidence="3 4" key="1">
    <citation type="submission" date="2021-01" db="EMBL/GenBank/DDBJ databases">
        <title>Whole genome shotgun sequence of Actinoplanes lobatus NBRC 12513.</title>
        <authorList>
            <person name="Komaki H."/>
            <person name="Tamura T."/>
        </authorList>
    </citation>
    <scope>NUCLEOTIDE SEQUENCE [LARGE SCALE GENOMIC DNA]</scope>
    <source>
        <strain evidence="3 4">NBRC 12513</strain>
    </source>
</reference>
<sequence>MRPASSGVTRRTSQFSMGNPYRRDNPVGNRVVAKPGGGLRHDSTMNDGPEGLSGIRLLRARPWGIALAVLLTSAASLAYMWAWLSLFLGFGPMPSFDPGEALTRWLVVPIAAEIPQTLALIVIAVLSRRRVTVGRALLLWIVAALVSTVKNMLDAGLEFAVGVQLGFDPLVVVAIAGDLVVLIGVGLLARWLLPAPGFPAVRPGRELTVLIVASFAVTALSTVSFTVTMLIADSFVATASTAPTAYVLGQAASAVLWAVFTVGWAVAALVTSAPERSEWSGEPAELGFQDP</sequence>
<feature type="transmembrane region" description="Helical" evidence="2">
    <location>
        <begin position="63"/>
        <end position="84"/>
    </location>
</feature>
<evidence type="ECO:0000313" key="3">
    <source>
        <dbReference type="EMBL" id="GIE42603.1"/>
    </source>
</evidence>
<protein>
    <submittedName>
        <fullName evidence="3">Uncharacterized protein</fullName>
    </submittedName>
</protein>
<feature type="transmembrane region" description="Helical" evidence="2">
    <location>
        <begin position="104"/>
        <end position="126"/>
    </location>
</feature>